<dbReference type="RefSeq" id="WP_245256134.1">
    <property type="nucleotide sequence ID" value="NZ_DMBX01000021.1"/>
</dbReference>
<dbReference type="Pfam" id="PF02055">
    <property type="entry name" value="Glyco_hydro_30"/>
    <property type="match status" value="1"/>
</dbReference>
<sequence length="528" mass="57781">MKLTEKRTVLEVKTAAKAVTETKLLSGRANKPGSTQRRRRFLLSLLLLVLLLLICSIAIPPGTEGEISSEVWLTTGDQTNLLTQKEPVAFTNQASSQETLNIKVNPEIRYQTMDGFGAAITGSSAYLINHTMTEAQRSSLLGDLFTEEGIRLSFVRHTIGASDFSVDEQGRPSSYTYDDIESGMDYGMEHFSIAKDADVVSLLQKILKKNHAVKILGTPWTAPPWMKYGEKTYNGWYLDYTNPKVYAAYADYFVKYIQAYEASGIPIYGLTVQNEPAFTSPDYPSMSMGAEEQARFIRDYLGPAFTKQGIGTKIIAFDHNWGLGEAYARQVLGDAGAASYIDGTAYHCYEGSAEAMSAVHHDFPDKNIYLTECSGGQWSPDFGDNLSWQMDHLIVGAPRNAAKTVLFWNLALDPSGGPTNGGCKDCRGVITVNPATGDVEKNVEYYALGHASKFVDPGAVRIASTRYKGLLETVAYENPDGSLVLIGANPGAEELPFSVEWNGKAFSYSLPPQSAVTFKWLPGSGSRS</sequence>
<dbReference type="InterPro" id="IPR013780">
    <property type="entry name" value="Glyco_hydro_b"/>
</dbReference>
<dbReference type="InterPro" id="IPR017853">
    <property type="entry name" value="GH"/>
</dbReference>
<proteinExistence type="inferred from homology"/>
<keyword evidence="9" id="KW-1185">Reference proteome</keyword>
<protein>
    <submittedName>
        <fullName evidence="8">Glucosylceramidase</fullName>
        <ecNumber evidence="8">3.2.1.45</ecNumber>
    </submittedName>
</protein>
<dbReference type="GeneID" id="95406476"/>
<keyword evidence="2" id="KW-0732">Signal</keyword>
<dbReference type="Pfam" id="PF17189">
    <property type="entry name" value="Glyco_hydro_30C"/>
    <property type="match status" value="1"/>
</dbReference>
<organism evidence="8 9">
    <name type="scientific">Paenibacillus lactis</name>
    <dbReference type="NCBI Taxonomy" id="228574"/>
    <lineage>
        <taxon>Bacteria</taxon>
        <taxon>Bacillati</taxon>
        <taxon>Bacillota</taxon>
        <taxon>Bacilli</taxon>
        <taxon>Bacillales</taxon>
        <taxon>Paenibacillaceae</taxon>
        <taxon>Paenibacillus</taxon>
    </lineage>
</organism>
<accession>A0ABS4FGT6</accession>
<keyword evidence="5" id="KW-0812">Transmembrane</keyword>
<dbReference type="InterPro" id="IPR033452">
    <property type="entry name" value="GH30_C"/>
</dbReference>
<dbReference type="InterPro" id="IPR033453">
    <property type="entry name" value="Glyco_hydro_30_TIM-barrel"/>
</dbReference>
<evidence type="ECO:0000313" key="9">
    <source>
        <dbReference type="Proteomes" id="UP000706926"/>
    </source>
</evidence>
<feature type="domain" description="Glycosyl hydrolase family 30 beta sandwich" evidence="7">
    <location>
        <begin position="458"/>
        <end position="518"/>
    </location>
</feature>
<evidence type="ECO:0000256" key="3">
    <source>
        <dbReference type="ARBA" id="ARBA00022801"/>
    </source>
</evidence>
<evidence type="ECO:0000313" key="8">
    <source>
        <dbReference type="EMBL" id="MBP1895463.1"/>
    </source>
</evidence>
<dbReference type="InterPro" id="IPR001139">
    <property type="entry name" value="Glyco_hydro_30"/>
</dbReference>
<dbReference type="GO" id="GO:0004348">
    <property type="term" value="F:glucosylceramidase activity"/>
    <property type="evidence" value="ECO:0007669"/>
    <property type="project" value="UniProtKB-EC"/>
</dbReference>
<comment type="caution">
    <text evidence="8">The sequence shown here is derived from an EMBL/GenBank/DDBJ whole genome shotgun (WGS) entry which is preliminary data.</text>
</comment>
<dbReference type="Proteomes" id="UP000706926">
    <property type="component" value="Unassembled WGS sequence"/>
</dbReference>
<dbReference type="SUPFAM" id="SSF51445">
    <property type="entry name" value="(Trans)glycosidases"/>
    <property type="match status" value="1"/>
</dbReference>
<dbReference type="PANTHER" id="PTHR11069">
    <property type="entry name" value="GLUCOSYLCERAMIDASE"/>
    <property type="match status" value="1"/>
</dbReference>
<keyword evidence="4 8" id="KW-0326">Glycosidase</keyword>
<dbReference type="PANTHER" id="PTHR11069:SF23">
    <property type="entry name" value="LYSOSOMAL ACID GLUCOSYLCERAMIDASE"/>
    <property type="match status" value="1"/>
</dbReference>
<dbReference type="EMBL" id="JAGGKI010000014">
    <property type="protein sequence ID" value="MBP1895463.1"/>
    <property type="molecule type" value="Genomic_DNA"/>
</dbReference>
<keyword evidence="3 4" id="KW-0378">Hydrolase</keyword>
<evidence type="ECO:0000256" key="2">
    <source>
        <dbReference type="ARBA" id="ARBA00022729"/>
    </source>
</evidence>
<keyword evidence="5" id="KW-1133">Transmembrane helix</keyword>
<evidence type="ECO:0000256" key="5">
    <source>
        <dbReference type="SAM" id="Phobius"/>
    </source>
</evidence>
<dbReference type="Gene3D" id="2.60.40.1180">
    <property type="entry name" value="Golgi alpha-mannosidase II"/>
    <property type="match status" value="1"/>
</dbReference>
<dbReference type="SUPFAM" id="SSF51011">
    <property type="entry name" value="Glycosyl hydrolase domain"/>
    <property type="match status" value="1"/>
</dbReference>
<name>A0ABS4FGT6_9BACL</name>
<keyword evidence="5" id="KW-0472">Membrane</keyword>
<dbReference type="PRINTS" id="PR00843">
    <property type="entry name" value="GLHYDRLASE30"/>
</dbReference>
<evidence type="ECO:0000259" key="6">
    <source>
        <dbReference type="Pfam" id="PF02055"/>
    </source>
</evidence>
<comment type="similarity">
    <text evidence="1 4">Belongs to the glycosyl hydrolase 30 family.</text>
</comment>
<evidence type="ECO:0000259" key="7">
    <source>
        <dbReference type="Pfam" id="PF17189"/>
    </source>
</evidence>
<feature type="transmembrane region" description="Helical" evidence="5">
    <location>
        <begin position="41"/>
        <end position="59"/>
    </location>
</feature>
<dbReference type="EC" id="3.2.1.45" evidence="8"/>
<gene>
    <name evidence="8" type="ORF">J2Z18_004573</name>
</gene>
<dbReference type="Gene3D" id="3.20.20.80">
    <property type="entry name" value="Glycosidases"/>
    <property type="match status" value="1"/>
</dbReference>
<reference evidence="8 9" key="1">
    <citation type="submission" date="2021-03" db="EMBL/GenBank/DDBJ databases">
        <title>Genomic Encyclopedia of Type Strains, Phase IV (KMG-IV): sequencing the most valuable type-strain genomes for metagenomic binning, comparative biology and taxonomic classification.</title>
        <authorList>
            <person name="Goeker M."/>
        </authorList>
    </citation>
    <scope>NUCLEOTIDE SEQUENCE [LARGE SCALE GENOMIC DNA]</scope>
    <source>
        <strain evidence="8 9">DSM 15596</strain>
    </source>
</reference>
<evidence type="ECO:0000256" key="4">
    <source>
        <dbReference type="RuleBase" id="RU361188"/>
    </source>
</evidence>
<evidence type="ECO:0000256" key="1">
    <source>
        <dbReference type="ARBA" id="ARBA00005382"/>
    </source>
</evidence>
<feature type="domain" description="Glycosyl hydrolase family 30 TIM-barrel" evidence="6">
    <location>
        <begin position="114"/>
        <end position="455"/>
    </location>
</feature>